<evidence type="ECO:0000313" key="2">
    <source>
        <dbReference type="EMBL" id="AKB29841.1"/>
    </source>
</evidence>
<reference evidence="2 3" key="1">
    <citation type="submission" date="2014-07" db="EMBL/GenBank/DDBJ databases">
        <title>Methanogenic archaea and the global carbon cycle.</title>
        <authorList>
            <person name="Henriksen J.R."/>
            <person name="Luke J."/>
            <person name="Reinhart S."/>
            <person name="Benedict M.N."/>
            <person name="Youngblut N.D."/>
            <person name="Metcalf M.E."/>
            <person name="Whitaker R.J."/>
            <person name="Metcalf W.W."/>
        </authorList>
    </citation>
    <scope>NUCLEOTIDE SEQUENCE [LARGE SCALE GENOMIC DNA]</scope>
    <source>
        <strain evidence="2 3">T4/M</strain>
    </source>
</reference>
<dbReference type="InterPro" id="IPR036736">
    <property type="entry name" value="ACP-like_sf"/>
</dbReference>
<protein>
    <recommendedName>
        <fullName evidence="1">Carrier domain-containing protein</fullName>
    </recommendedName>
</protein>
<feature type="domain" description="Carrier" evidence="1">
    <location>
        <begin position="1"/>
        <end position="80"/>
    </location>
</feature>
<dbReference type="EMBL" id="CP009506">
    <property type="protein sequence ID" value="AKB29841.1"/>
    <property type="molecule type" value="Genomic_DNA"/>
</dbReference>
<organism evidence="2 3">
    <name type="scientific">Methanosarcina siciliae T4/M</name>
    <dbReference type="NCBI Taxonomy" id="1434120"/>
    <lineage>
        <taxon>Archaea</taxon>
        <taxon>Methanobacteriati</taxon>
        <taxon>Methanobacteriota</taxon>
        <taxon>Stenosarchaea group</taxon>
        <taxon>Methanomicrobia</taxon>
        <taxon>Methanosarcinales</taxon>
        <taxon>Methanosarcinaceae</taxon>
        <taxon>Methanosarcina</taxon>
    </lineage>
</organism>
<dbReference type="OrthoDB" id="133726at2157"/>
<proteinExistence type="predicted"/>
<dbReference type="SUPFAM" id="SSF47336">
    <property type="entry name" value="ACP-like"/>
    <property type="match status" value="1"/>
</dbReference>
<dbReference type="Pfam" id="PF00550">
    <property type="entry name" value="PP-binding"/>
    <property type="match status" value="1"/>
</dbReference>
<dbReference type="InterPro" id="IPR009081">
    <property type="entry name" value="PP-bd_ACP"/>
</dbReference>
<dbReference type="Proteomes" id="UP000033111">
    <property type="component" value="Chromosome"/>
</dbReference>
<accession>A0A0E3L987</accession>
<evidence type="ECO:0000313" key="3">
    <source>
        <dbReference type="Proteomes" id="UP000033111"/>
    </source>
</evidence>
<evidence type="ECO:0000259" key="1">
    <source>
        <dbReference type="PROSITE" id="PS50075"/>
    </source>
</evidence>
<dbReference type="PROSITE" id="PS50075">
    <property type="entry name" value="CARRIER"/>
    <property type="match status" value="1"/>
</dbReference>
<keyword evidence="3" id="KW-1185">Reference proteome</keyword>
<name>A0A0E3L987_9EURY</name>
<dbReference type="Gene3D" id="1.10.1200.10">
    <property type="entry name" value="ACP-like"/>
    <property type="match status" value="1"/>
</dbReference>
<dbReference type="KEGG" id="msw:MSSIT_3122"/>
<dbReference type="PATRIC" id="fig|1434120.4.peg.4060"/>
<dbReference type="HOGENOM" id="CLU_108696_16_0_2"/>
<sequence length="81" mass="9189">MEQIKNNILDYLKDNSFMERGSVLGDNDSLTQNGIMDSIGLLELIDYICETYSIEIPEEMLTPENFDSLEGITNLISRLAK</sequence>
<gene>
    <name evidence="2" type="ORF">MSSIT_3122</name>
</gene>
<dbReference type="AlphaFoldDB" id="A0A0E3L987"/>